<dbReference type="GO" id="GO:0097602">
    <property type="term" value="F:cullin family protein binding"/>
    <property type="evidence" value="ECO:0007669"/>
    <property type="project" value="TreeGrafter"/>
</dbReference>
<dbReference type="GO" id="GO:0005886">
    <property type="term" value="C:plasma membrane"/>
    <property type="evidence" value="ECO:0007669"/>
    <property type="project" value="UniProtKB-ARBA"/>
</dbReference>
<dbReference type="Gene3D" id="1.10.238.10">
    <property type="entry name" value="EF-hand"/>
    <property type="match status" value="1"/>
</dbReference>
<dbReference type="FunFam" id="1.10.238.200:FF:000003">
    <property type="entry name" value="DCN1-like protein 3"/>
    <property type="match status" value="1"/>
</dbReference>
<name>A0A1X0P053_9TRYP</name>
<dbReference type="RefSeq" id="XP_028884371.1">
    <property type="nucleotide sequence ID" value="XM_029023968.1"/>
</dbReference>
<evidence type="ECO:0000259" key="2">
    <source>
        <dbReference type="PROSITE" id="PS51229"/>
    </source>
</evidence>
<dbReference type="Proteomes" id="UP000192257">
    <property type="component" value="Unassembled WGS sequence"/>
</dbReference>
<evidence type="ECO:0000256" key="1">
    <source>
        <dbReference type="RuleBase" id="RU410713"/>
    </source>
</evidence>
<dbReference type="EMBL" id="NBCO01000008">
    <property type="protein sequence ID" value="ORC90305.1"/>
    <property type="molecule type" value="Genomic_DNA"/>
</dbReference>
<comment type="function">
    <text evidence="1">Neddylation of cullins play an essential role in the regulation of SCF-type complexes activity.</text>
</comment>
<dbReference type="PROSITE" id="PS51229">
    <property type="entry name" value="DCUN1"/>
    <property type="match status" value="1"/>
</dbReference>
<dbReference type="InterPro" id="IPR014764">
    <property type="entry name" value="DCN-prot"/>
</dbReference>
<dbReference type="GO" id="GO:0031624">
    <property type="term" value="F:ubiquitin conjugating enzyme binding"/>
    <property type="evidence" value="ECO:0007669"/>
    <property type="project" value="TreeGrafter"/>
</dbReference>
<dbReference type="VEuPathDB" id="TriTrypDB:TM35_000081030"/>
<evidence type="ECO:0000313" key="3">
    <source>
        <dbReference type="EMBL" id="ORC90305.1"/>
    </source>
</evidence>
<evidence type="ECO:0000313" key="4">
    <source>
        <dbReference type="Proteomes" id="UP000192257"/>
    </source>
</evidence>
<dbReference type="OrthoDB" id="286637at2759"/>
<gene>
    <name evidence="3" type="ORF">TM35_000081030</name>
</gene>
<feature type="non-terminal residue" evidence="3">
    <location>
        <position position="1"/>
    </location>
</feature>
<accession>A0A1X0P053</accession>
<dbReference type="GO" id="GO:0032182">
    <property type="term" value="F:ubiquitin-like protein binding"/>
    <property type="evidence" value="ECO:0007669"/>
    <property type="project" value="TreeGrafter"/>
</dbReference>
<dbReference type="InterPro" id="IPR005176">
    <property type="entry name" value="PONY_dom"/>
</dbReference>
<comment type="caution">
    <text evidence="3">The sequence shown here is derived from an EMBL/GenBank/DDBJ whole genome shotgun (WGS) entry which is preliminary data.</text>
</comment>
<dbReference type="GeneID" id="39983748"/>
<protein>
    <recommendedName>
        <fullName evidence="1">Defective in cullin neddylation protein</fullName>
    </recommendedName>
</protein>
<feature type="domain" description="DCUN1" evidence="2">
    <location>
        <begin position="1"/>
        <end position="194"/>
    </location>
</feature>
<proteinExistence type="predicted"/>
<organism evidence="3 4">
    <name type="scientific">Trypanosoma theileri</name>
    <dbReference type="NCBI Taxonomy" id="67003"/>
    <lineage>
        <taxon>Eukaryota</taxon>
        <taxon>Discoba</taxon>
        <taxon>Euglenozoa</taxon>
        <taxon>Kinetoplastea</taxon>
        <taxon>Metakinetoplastina</taxon>
        <taxon>Trypanosomatida</taxon>
        <taxon>Trypanosomatidae</taxon>
        <taxon>Trypanosoma</taxon>
    </lineage>
</organism>
<dbReference type="STRING" id="67003.A0A1X0P053"/>
<dbReference type="InterPro" id="IPR042460">
    <property type="entry name" value="DCN1-like_PONY"/>
</dbReference>
<keyword evidence="4" id="KW-1185">Reference proteome</keyword>
<dbReference type="AlphaFoldDB" id="A0A1X0P053"/>
<dbReference type="PANTHER" id="PTHR12281:SF31">
    <property type="entry name" value="DCN1-LIKE PROTEIN 3"/>
    <property type="match status" value="1"/>
</dbReference>
<reference evidence="3 4" key="1">
    <citation type="submission" date="2017-03" db="EMBL/GenBank/DDBJ databases">
        <title>An alternative strategy for trypanosome survival in the mammalian bloodstream revealed through genome and transcriptome analysis of the ubiquitous bovine parasite Trypanosoma (Megatrypanum) theileri.</title>
        <authorList>
            <person name="Kelly S."/>
            <person name="Ivens A."/>
            <person name="Mott A."/>
            <person name="O'Neill E."/>
            <person name="Emms D."/>
            <person name="Macleod O."/>
            <person name="Voorheis P."/>
            <person name="Matthews J."/>
            <person name="Matthews K."/>
            <person name="Carrington M."/>
        </authorList>
    </citation>
    <scope>NUCLEOTIDE SEQUENCE [LARGE SCALE GENOMIC DNA]</scope>
    <source>
        <strain evidence="3">Edinburgh</strain>
    </source>
</reference>
<dbReference type="GO" id="GO:0000151">
    <property type="term" value="C:ubiquitin ligase complex"/>
    <property type="evidence" value="ECO:0007669"/>
    <property type="project" value="TreeGrafter"/>
</dbReference>
<dbReference type="PANTHER" id="PTHR12281">
    <property type="entry name" value="RP42 RELATED"/>
    <property type="match status" value="1"/>
</dbReference>
<dbReference type="Gene3D" id="1.10.238.200">
    <property type="entry name" value="Cullin, PONY binding domain"/>
    <property type="match status" value="1"/>
</dbReference>
<sequence>AEMIGVSLDDTSMYCLAWSWSAQKPLCITKDEFMSGMKFLGAPVRKVGGNCAPTVSLVKAPKPEFEPYLCAIRSHIDGVDEVLRRDPDQFRQFYRFLFRWVRSPETMSRSVGESGMNIDSAVELWRMLFPAYRGFPHLEEWITFCTTKDLFRRESISRDLWEQFLEFTALTRYDTYDVNDAWPSAVDDFVEYFKGKQKLCDKEE</sequence>
<dbReference type="GO" id="GO:0045116">
    <property type="term" value="P:protein neddylation"/>
    <property type="evidence" value="ECO:0007669"/>
    <property type="project" value="TreeGrafter"/>
</dbReference>
<dbReference type="Pfam" id="PF03556">
    <property type="entry name" value="Cullin_binding"/>
    <property type="match status" value="1"/>
</dbReference>